<dbReference type="InterPro" id="IPR028103">
    <property type="entry name" value="Spatacsin"/>
</dbReference>
<sequence>MVYAYNGLVFNYEVVMNKCVYNIFEIVIHFQINYFYFFKPDSIITNWLTWLSVSCEIGNEFLNFEGATPNASYVADLLKCTLKKGYGRILQESFRIFLPENPLNIFVDFLNDCVNLYFDPSLATTKLSEFESELKQRKNSAVIMDIDYEMMYMSNKTWIETTACGLLATTIEYNFTSQYNQLKFLKFLHHIDISKYFSIQVPDFQKFYNVLNYLCKSKCDIKLDLSVIFNDEIVKKELLSCVHELVFKKFYDCAFKIATIQGIDTDFIVVNEWEDKFVNDKHEKEFWQLCDHAFKEAGVSGNATVNFFERCSEKTTDKSEKYKILNLARKWAVFYNLNNVYEVERKMWIAYFDVDTRIIHCDFIRNKMLYAEMKQTLQSLENDCANDLSTLSDETVALLNKTIEKLLNAGDLWQSLRLSKIFKYETNDLEIINLCCNLAEGLLMPYQLNTEQRLLLNKNGNFRTLSHRRRRTLMSSRGFSSFSSASHSPSASTVIHLSDTVETPFQDTLIALETLVERVKNGVEIVQNILMTYRISVNIDKPYQEVFKCTNPMVMLKEALKDDCSNKLEVVHDFSMLFGWSKMQITDLLCEELITSISEHIKLKLDAMMLWNINLDTDFHLILQLLMENCSMLGLKLYSYASALHKSQNQLNSDFRISEINLVIELLIRSHDCFTADCNMEGISTILRKCQNIISLLLTLKSWKLIVRLLTGVARYTEMNYVFHLLRENDQFEFLLRKGSRKDNGLKVALLKYLKKYCPEERELYRMVALHFTLFSEIAQLWEEEARSIVRNLIAISKLEMQNNGLNVDTEPYVLLTNTDGTKICLNKSMVNYTHATEYHLQGEKLAKAMSSAKQAELLALQTSMLKGLASNSTAVCILNVSDAQIFSLISTELSFSQSLILVEACNYKADWATVLFEQFVINNHWNYLDGFLSSFPLTDTLINDISRKFLNLKAISDTTTRNMKEIINKCASVRTKYRIASELGFSDLVEDLLAGNQLAFLKDTVWKKGYKS</sequence>
<name>A0A8K0CFN4_IGNLU</name>
<dbReference type="PANTHER" id="PTHR13650">
    <property type="entry name" value="SPATACSIN"/>
    <property type="match status" value="1"/>
</dbReference>
<dbReference type="GO" id="GO:0007268">
    <property type="term" value="P:chemical synaptic transmission"/>
    <property type="evidence" value="ECO:0007669"/>
    <property type="project" value="TreeGrafter"/>
</dbReference>
<comment type="caution">
    <text evidence="2">The sequence shown here is derived from an EMBL/GenBank/DDBJ whole genome shotgun (WGS) entry which is preliminary data.</text>
</comment>
<dbReference type="GO" id="GO:0007409">
    <property type="term" value="P:axonogenesis"/>
    <property type="evidence" value="ECO:0007669"/>
    <property type="project" value="TreeGrafter"/>
</dbReference>
<proteinExistence type="predicted"/>
<gene>
    <name evidence="2" type="ORF">ILUMI_21411</name>
</gene>
<dbReference type="Proteomes" id="UP000801492">
    <property type="component" value="Unassembled WGS sequence"/>
</dbReference>
<evidence type="ECO:0000259" key="1">
    <source>
        <dbReference type="Pfam" id="PF14649"/>
    </source>
</evidence>
<accession>A0A8K0CFN4</accession>
<dbReference type="GO" id="GO:0008088">
    <property type="term" value="P:axo-dendritic transport"/>
    <property type="evidence" value="ECO:0007669"/>
    <property type="project" value="TreeGrafter"/>
</dbReference>
<evidence type="ECO:0000313" key="2">
    <source>
        <dbReference type="EMBL" id="KAF2884766.1"/>
    </source>
</evidence>
<keyword evidence="3" id="KW-1185">Reference proteome</keyword>
<dbReference type="PANTHER" id="PTHR13650:SF0">
    <property type="entry name" value="SPATACSIN"/>
    <property type="match status" value="1"/>
</dbReference>
<dbReference type="InterPro" id="IPR028107">
    <property type="entry name" value="Spatacsin_C_dom"/>
</dbReference>
<dbReference type="GO" id="GO:0005737">
    <property type="term" value="C:cytoplasm"/>
    <property type="evidence" value="ECO:0007669"/>
    <property type="project" value="TreeGrafter"/>
</dbReference>
<dbReference type="GO" id="GO:0045202">
    <property type="term" value="C:synapse"/>
    <property type="evidence" value="ECO:0007669"/>
    <property type="project" value="TreeGrafter"/>
</dbReference>
<dbReference type="OrthoDB" id="2018754at2759"/>
<dbReference type="AlphaFoldDB" id="A0A8K0CFN4"/>
<feature type="domain" description="Spatacsin C-terminal" evidence="1">
    <location>
        <begin position="633"/>
        <end position="951"/>
    </location>
</feature>
<dbReference type="GO" id="GO:0030424">
    <property type="term" value="C:axon"/>
    <property type="evidence" value="ECO:0007669"/>
    <property type="project" value="TreeGrafter"/>
</dbReference>
<organism evidence="2 3">
    <name type="scientific">Ignelater luminosus</name>
    <name type="common">Cucubano</name>
    <name type="synonym">Pyrophorus luminosus</name>
    <dbReference type="NCBI Taxonomy" id="2038154"/>
    <lineage>
        <taxon>Eukaryota</taxon>
        <taxon>Metazoa</taxon>
        <taxon>Ecdysozoa</taxon>
        <taxon>Arthropoda</taxon>
        <taxon>Hexapoda</taxon>
        <taxon>Insecta</taxon>
        <taxon>Pterygota</taxon>
        <taxon>Neoptera</taxon>
        <taxon>Endopterygota</taxon>
        <taxon>Coleoptera</taxon>
        <taxon>Polyphaga</taxon>
        <taxon>Elateriformia</taxon>
        <taxon>Elateroidea</taxon>
        <taxon>Elateridae</taxon>
        <taxon>Agrypninae</taxon>
        <taxon>Pyrophorini</taxon>
        <taxon>Ignelater</taxon>
    </lineage>
</organism>
<reference evidence="2" key="1">
    <citation type="submission" date="2019-08" db="EMBL/GenBank/DDBJ databases">
        <title>The genome of the North American firefly Photinus pyralis.</title>
        <authorList>
            <consortium name="Photinus pyralis genome working group"/>
            <person name="Fallon T.R."/>
            <person name="Sander Lower S.E."/>
            <person name="Weng J.-K."/>
        </authorList>
    </citation>
    <scope>NUCLEOTIDE SEQUENCE</scope>
    <source>
        <strain evidence="2">TRF0915ILg1</strain>
        <tissue evidence="2">Whole body</tissue>
    </source>
</reference>
<dbReference type="Pfam" id="PF14649">
    <property type="entry name" value="Spatacsin_C"/>
    <property type="match status" value="1"/>
</dbReference>
<dbReference type="EMBL" id="VTPC01090132">
    <property type="protein sequence ID" value="KAF2884766.1"/>
    <property type="molecule type" value="Genomic_DNA"/>
</dbReference>
<evidence type="ECO:0000313" key="3">
    <source>
        <dbReference type="Proteomes" id="UP000801492"/>
    </source>
</evidence>
<protein>
    <recommendedName>
        <fullName evidence="1">Spatacsin C-terminal domain-containing protein</fullName>
    </recommendedName>
</protein>
<dbReference type="GO" id="GO:0048489">
    <property type="term" value="P:synaptic vesicle transport"/>
    <property type="evidence" value="ECO:0007669"/>
    <property type="project" value="TreeGrafter"/>
</dbReference>
<dbReference type="GO" id="GO:0030425">
    <property type="term" value="C:dendrite"/>
    <property type="evidence" value="ECO:0007669"/>
    <property type="project" value="TreeGrafter"/>
</dbReference>